<sequence length="154" mass="16900">MPPKPPEILTAQERVDHHAQDASTTKKSTIEQPAELWRDFSRLTMAFETGQGTLASAPLLGNTNGNLFKPTVARRPQLENLSSMPKILPAVVSANKLAGIKRRSQNLSHLPVHSWLQFQFNKTMTNPGALGQSSASKKTNVLGFKPITIFQTTV</sequence>
<gene>
    <name evidence="2" type="ORF">BGZ65_002564</name>
</gene>
<proteinExistence type="predicted"/>
<dbReference type="OrthoDB" id="2432110at2759"/>
<feature type="region of interest" description="Disordered" evidence="1">
    <location>
        <begin position="1"/>
        <end position="28"/>
    </location>
</feature>
<dbReference type="AlphaFoldDB" id="A0A9P6J102"/>
<evidence type="ECO:0000313" key="3">
    <source>
        <dbReference type="Proteomes" id="UP000749646"/>
    </source>
</evidence>
<comment type="caution">
    <text evidence="2">The sequence shown here is derived from an EMBL/GenBank/DDBJ whole genome shotgun (WGS) entry which is preliminary data.</text>
</comment>
<organism evidence="2 3">
    <name type="scientific">Modicella reniformis</name>
    <dbReference type="NCBI Taxonomy" id="1440133"/>
    <lineage>
        <taxon>Eukaryota</taxon>
        <taxon>Fungi</taxon>
        <taxon>Fungi incertae sedis</taxon>
        <taxon>Mucoromycota</taxon>
        <taxon>Mortierellomycotina</taxon>
        <taxon>Mortierellomycetes</taxon>
        <taxon>Mortierellales</taxon>
        <taxon>Mortierellaceae</taxon>
        <taxon>Modicella</taxon>
    </lineage>
</organism>
<evidence type="ECO:0000313" key="2">
    <source>
        <dbReference type="EMBL" id="KAF9956609.1"/>
    </source>
</evidence>
<dbReference type="EMBL" id="JAAAHW010006670">
    <property type="protein sequence ID" value="KAF9956609.1"/>
    <property type="molecule type" value="Genomic_DNA"/>
</dbReference>
<reference evidence="2" key="1">
    <citation type="journal article" date="2020" name="Fungal Divers.">
        <title>Resolving the Mortierellaceae phylogeny through synthesis of multi-gene phylogenetics and phylogenomics.</title>
        <authorList>
            <person name="Vandepol N."/>
            <person name="Liber J."/>
            <person name="Desiro A."/>
            <person name="Na H."/>
            <person name="Kennedy M."/>
            <person name="Barry K."/>
            <person name="Grigoriev I.V."/>
            <person name="Miller A.N."/>
            <person name="O'Donnell K."/>
            <person name="Stajich J.E."/>
            <person name="Bonito G."/>
        </authorList>
    </citation>
    <scope>NUCLEOTIDE SEQUENCE</scope>
    <source>
        <strain evidence="2">MES-2147</strain>
    </source>
</reference>
<protein>
    <submittedName>
        <fullName evidence="2">Uncharacterized protein</fullName>
    </submittedName>
</protein>
<keyword evidence="3" id="KW-1185">Reference proteome</keyword>
<evidence type="ECO:0000256" key="1">
    <source>
        <dbReference type="SAM" id="MobiDB-lite"/>
    </source>
</evidence>
<dbReference type="Proteomes" id="UP000749646">
    <property type="component" value="Unassembled WGS sequence"/>
</dbReference>
<accession>A0A9P6J102</accession>
<name>A0A9P6J102_9FUNG</name>